<reference evidence="2 3" key="1">
    <citation type="submission" date="2018-06" db="EMBL/GenBank/DDBJ databases">
        <title>Extensive metabolic versatility and redundancy in microbially diverse, dynamic hydrothermal sediments.</title>
        <authorList>
            <person name="Dombrowski N."/>
            <person name="Teske A."/>
            <person name="Baker B.J."/>
        </authorList>
    </citation>
    <scope>NUCLEOTIDE SEQUENCE [LARGE SCALE GENOMIC DNA]</scope>
    <source>
        <strain evidence="2">B79_G16</strain>
    </source>
</reference>
<keyword evidence="1" id="KW-0472">Membrane</keyword>
<feature type="transmembrane region" description="Helical" evidence="1">
    <location>
        <begin position="338"/>
        <end position="359"/>
    </location>
</feature>
<dbReference type="InterPro" id="IPR009003">
    <property type="entry name" value="Peptidase_S1_PA"/>
</dbReference>
<dbReference type="AlphaFoldDB" id="A0A420ZBX6"/>
<name>A0A420ZBX6_UNCK3</name>
<proteinExistence type="predicted"/>
<dbReference type="Gene3D" id="2.40.10.10">
    <property type="entry name" value="Trypsin-like serine proteases"/>
    <property type="match status" value="1"/>
</dbReference>
<protein>
    <recommendedName>
        <fullName evidence="4">Serine protease</fullName>
    </recommendedName>
</protein>
<dbReference type="Proteomes" id="UP000281261">
    <property type="component" value="Unassembled WGS sequence"/>
</dbReference>
<evidence type="ECO:0008006" key="4">
    <source>
        <dbReference type="Google" id="ProtNLM"/>
    </source>
</evidence>
<keyword evidence="1" id="KW-1133">Transmembrane helix</keyword>
<gene>
    <name evidence="2" type="ORF">DRH29_03860</name>
</gene>
<dbReference type="InterPro" id="IPR043504">
    <property type="entry name" value="Peptidase_S1_PA_chymotrypsin"/>
</dbReference>
<evidence type="ECO:0000313" key="2">
    <source>
        <dbReference type="EMBL" id="RLC36750.1"/>
    </source>
</evidence>
<dbReference type="EMBL" id="QMNG01000031">
    <property type="protein sequence ID" value="RLC36750.1"/>
    <property type="molecule type" value="Genomic_DNA"/>
</dbReference>
<organism evidence="2 3">
    <name type="scientific">candidate division Kazan bacterium</name>
    <dbReference type="NCBI Taxonomy" id="2202143"/>
    <lineage>
        <taxon>Bacteria</taxon>
        <taxon>Bacteria division Kazan-3B-28</taxon>
    </lineage>
</organism>
<sequence>MKTKIREVIEKHGKDLLKYPNVIGFSNLPQKRIRRGKVVDELVLRVYVTRKVPEHLLRKDEVIPKEIEGVRTDVVEIGRIKKLQGYRERYRPAPCGVSTSRADQNAAGTIGWFMVDEDGNIYLLSNNHVWANENNASQGDPLIQPGLLDGGDPEQDIIAELYDWINIDFTGNPNTVDAALATPIDLSQVYMSIMEIGGITGKGDPALNVIAKKVGRSTGYSEGTIIDVNATLNVEYDSGTALFQDVFIVQSDNVIVQPGDSGSPILDGEGRFIGLLFAGNEEGTTFVGCKASNIEAEFQNKLGKKIWILLANAYPPFHKEVVYEVQKVYPSSLEVMGLSLQMIMQFMVFTAMIGFVNLITKEAVKIEW</sequence>
<dbReference type="SUPFAM" id="SSF50494">
    <property type="entry name" value="Trypsin-like serine proteases"/>
    <property type="match status" value="1"/>
</dbReference>
<comment type="caution">
    <text evidence="2">The sequence shown here is derived from an EMBL/GenBank/DDBJ whole genome shotgun (WGS) entry which is preliminary data.</text>
</comment>
<evidence type="ECO:0000313" key="3">
    <source>
        <dbReference type="Proteomes" id="UP000281261"/>
    </source>
</evidence>
<evidence type="ECO:0000256" key="1">
    <source>
        <dbReference type="SAM" id="Phobius"/>
    </source>
</evidence>
<accession>A0A420ZBX6</accession>
<keyword evidence="1" id="KW-0812">Transmembrane</keyword>